<protein>
    <submittedName>
        <fullName evidence="2">Uncharacterized protein</fullName>
    </submittedName>
</protein>
<evidence type="ECO:0000313" key="2">
    <source>
        <dbReference type="EMBL" id="BBG97428.1"/>
    </source>
</evidence>
<reference evidence="2" key="1">
    <citation type="journal article" date="2019" name="Science">
        <title>Mutation of a bHLH transcription factor allowed almond domestication.</title>
        <authorList>
            <person name="Sanchez-Perez R."/>
            <person name="Pavan S."/>
            <person name="Mazzeo R."/>
            <person name="Moldovan C."/>
            <person name="Aiese Cigliano R."/>
            <person name="Del Cueto J."/>
            <person name="Ricciardi F."/>
            <person name="Lotti C."/>
            <person name="Ricciardi L."/>
            <person name="Dicenta F."/>
            <person name="Lopez-Marques R.L."/>
            <person name="Lindberg Moller B."/>
        </authorList>
    </citation>
    <scope>NUCLEOTIDE SEQUENCE</scope>
</reference>
<name>A0A4Y1R015_PRUDU</name>
<dbReference type="AlphaFoldDB" id="A0A4Y1R015"/>
<proteinExistence type="predicted"/>
<keyword evidence="1" id="KW-0472">Membrane</keyword>
<accession>A0A4Y1R015</accession>
<keyword evidence="1" id="KW-1133">Transmembrane helix</keyword>
<dbReference type="EMBL" id="AP019298">
    <property type="protein sequence ID" value="BBG97428.1"/>
    <property type="molecule type" value="Genomic_DNA"/>
</dbReference>
<gene>
    <name evidence="2" type="ORF">Prudu_006555</name>
</gene>
<organism evidence="2">
    <name type="scientific">Prunus dulcis</name>
    <name type="common">Almond</name>
    <name type="synonym">Amygdalus dulcis</name>
    <dbReference type="NCBI Taxonomy" id="3755"/>
    <lineage>
        <taxon>Eukaryota</taxon>
        <taxon>Viridiplantae</taxon>
        <taxon>Streptophyta</taxon>
        <taxon>Embryophyta</taxon>
        <taxon>Tracheophyta</taxon>
        <taxon>Spermatophyta</taxon>
        <taxon>Magnoliopsida</taxon>
        <taxon>eudicotyledons</taxon>
        <taxon>Gunneridae</taxon>
        <taxon>Pentapetalae</taxon>
        <taxon>rosids</taxon>
        <taxon>fabids</taxon>
        <taxon>Rosales</taxon>
        <taxon>Rosaceae</taxon>
        <taxon>Amygdaloideae</taxon>
        <taxon>Amygdaleae</taxon>
        <taxon>Prunus</taxon>
    </lineage>
</organism>
<evidence type="ECO:0000256" key="1">
    <source>
        <dbReference type="SAM" id="Phobius"/>
    </source>
</evidence>
<sequence>MKILSSYANRLKKGEDWHRLMLGYNLIAVLSSTKTAGFDGFWGLTDDDSELMLPTFYLVLDAGLSA</sequence>
<feature type="transmembrane region" description="Helical" evidence="1">
    <location>
        <begin position="21"/>
        <end position="44"/>
    </location>
</feature>
<keyword evidence="1" id="KW-0812">Transmembrane</keyword>